<dbReference type="InterPro" id="IPR036390">
    <property type="entry name" value="WH_DNA-bd_sf"/>
</dbReference>
<gene>
    <name evidence="10" type="ORF">FGL98_14045</name>
</gene>
<dbReference type="OrthoDB" id="7274111at2"/>
<evidence type="ECO:0000259" key="9">
    <source>
        <dbReference type="PROSITE" id="PS51078"/>
    </source>
</evidence>
<dbReference type="Pfam" id="PF01614">
    <property type="entry name" value="IclR_C"/>
    <property type="match status" value="1"/>
</dbReference>
<evidence type="ECO:0000256" key="6">
    <source>
        <dbReference type="ARBA" id="ARBA00070406"/>
    </source>
</evidence>
<comment type="caution">
    <text evidence="10">The sequence shown here is derived from an EMBL/GenBank/DDBJ whole genome shotgun (WGS) entry which is preliminary data.</text>
</comment>
<dbReference type="AlphaFoldDB" id="A0A563DZ38"/>
<dbReference type="Proteomes" id="UP000320244">
    <property type="component" value="Unassembled WGS sequence"/>
</dbReference>
<dbReference type="Pfam" id="PF09339">
    <property type="entry name" value="HTH_IclR"/>
    <property type="match status" value="1"/>
</dbReference>
<dbReference type="PROSITE" id="PS51077">
    <property type="entry name" value="HTH_ICLR"/>
    <property type="match status" value="1"/>
</dbReference>
<keyword evidence="2" id="KW-0805">Transcription regulation</keyword>
<dbReference type="FunFam" id="1.10.10.10:FF:000056">
    <property type="entry name" value="IclR family transcriptional regulator"/>
    <property type="match status" value="1"/>
</dbReference>
<evidence type="ECO:0000313" key="10">
    <source>
        <dbReference type="EMBL" id="TWP35486.1"/>
    </source>
</evidence>
<keyword evidence="1" id="KW-0319">Glycerol metabolism</keyword>
<dbReference type="GO" id="GO:0006071">
    <property type="term" value="P:glycerol metabolic process"/>
    <property type="evidence" value="ECO:0007669"/>
    <property type="project" value="UniProtKB-KW"/>
</dbReference>
<dbReference type="InterPro" id="IPR050707">
    <property type="entry name" value="HTH_MetabolicPath_Reg"/>
</dbReference>
<dbReference type="GO" id="GO:0045892">
    <property type="term" value="P:negative regulation of DNA-templated transcription"/>
    <property type="evidence" value="ECO:0007669"/>
    <property type="project" value="TreeGrafter"/>
</dbReference>
<feature type="domain" description="IclR-ED" evidence="9">
    <location>
        <begin position="97"/>
        <end position="278"/>
    </location>
</feature>
<evidence type="ECO:0000256" key="7">
    <source>
        <dbReference type="SAM" id="MobiDB-lite"/>
    </source>
</evidence>
<dbReference type="EMBL" id="VCQV01000019">
    <property type="protein sequence ID" value="TWP35486.1"/>
    <property type="molecule type" value="Genomic_DNA"/>
</dbReference>
<dbReference type="PANTHER" id="PTHR30136">
    <property type="entry name" value="HELIX-TURN-HELIX TRANSCRIPTIONAL REGULATOR, ICLR FAMILY"/>
    <property type="match status" value="1"/>
</dbReference>
<dbReference type="GO" id="GO:0003700">
    <property type="term" value="F:DNA-binding transcription factor activity"/>
    <property type="evidence" value="ECO:0007669"/>
    <property type="project" value="TreeGrafter"/>
</dbReference>
<reference evidence="10 11" key="2">
    <citation type="submission" date="2019-08" db="EMBL/GenBank/DDBJ databases">
        <title>Jejuicoccus antrihumi gen. nov., sp. nov., a new member of the family Dermacoccaceae isolated from a cave.</title>
        <authorList>
            <person name="Schumann P."/>
            <person name="Kim I.S."/>
        </authorList>
    </citation>
    <scope>NUCLEOTIDE SEQUENCE [LARGE SCALE GENOMIC DNA]</scope>
    <source>
        <strain evidence="10 11">C5-26</strain>
    </source>
</reference>
<dbReference type="InterPro" id="IPR005471">
    <property type="entry name" value="Tscrpt_reg_IclR_N"/>
</dbReference>
<dbReference type="SUPFAM" id="SSF46785">
    <property type="entry name" value="Winged helix' DNA-binding domain"/>
    <property type="match status" value="1"/>
</dbReference>
<evidence type="ECO:0000313" key="11">
    <source>
        <dbReference type="Proteomes" id="UP000320244"/>
    </source>
</evidence>
<accession>A0A563DZ38</accession>
<dbReference type="CDD" id="cd00090">
    <property type="entry name" value="HTH_ARSR"/>
    <property type="match status" value="1"/>
</dbReference>
<protein>
    <recommendedName>
        <fullName evidence="6">Glycerol operon regulatory protein</fullName>
    </recommendedName>
</protein>
<dbReference type="SMART" id="SM00346">
    <property type="entry name" value="HTH_ICLR"/>
    <property type="match status" value="1"/>
</dbReference>
<evidence type="ECO:0000256" key="1">
    <source>
        <dbReference type="ARBA" id="ARBA00022798"/>
    </source>
</evidence>
<evidence type="ECO:0000256" key="2">
    <source>
        <dbReference type="ARBA" id="ARBA00023015"/>
    </source>
</evidence>
<proteinExistence type="predicted"/>
<dbReference type="InterPro" id="IPR011991">
    <property type="entry name" value="ArsR-like_HTH"/>
</dbReference>
<dbReference type="InterPro" id="IPR029016">
    <property type="entry name" value="GAF-like_dom_sf"/>
</dbReference>
<feature type="domain" description="HTH iclR-type" evidence="8">
    <location>
        <begin position="36"/>
        <end position="96"/>
    </location>
</feature>
<dbReference type="RefSeq" id="WP_146317478.1">
    <property type="nucleotide sequence ID" value="NZ_VCQV01000019.1"/>
</dbReference>
<keyword evidence="4" id="KW-0804">Transcription</keyword>
<dbReference type="Gene3D" id="1.10.10.10">
    <property type="entry name" value="Winged helix-like DNA-binding domain superfamily/Winged helix DNA-binding domain"/>
    <property type="match status" value="1"/>
</dbReference>
<evidence type="ECO:0000256" key="3">
    <source>
        <dbReference type="ARBA" id="ARBA00023125"/>
    </source>
</evidence>
<dbReference type="Gene3D" id="3.30.450.40">
    <property type="match status" value="1"/>
</dbReference>
<dbReference type="SUPFAM" id="SSF55781">
    <property type="entry name" value="GAF domain-like"/>
    <property type="match status" value="1"/>
</dbReference>
<dbReference type="GO" id="GO:0003677">
    <property type="term" value="F:DNA binding"/>
    <property type="evidence" value="ECO:0007669"/>
    <property type="project" value="UniProtKB-KW"/>
</dbReference>
<evidence type="ECO:0000259" key="8">
    <source>
        <dbReference type="PROSITE" id="PS51077"/>
    </source>
</evidence>
<dbReference type="InterPro" id="IPR036388">
    <property type="entry name" value="WH-like_DNA-bd_sf"/>
</dbReference>
<dbReference type="InterPro" id="IPR014757">
    <property type="entry name" value="Tscrpt_reg_IclR_C"/>
</dbReference>
<reference evidence="10 11" key="1">
    <citation type="submission" date="2019-05" db="EMBL/GenBank/DDBJ databases">
        <authorList>
            <person name="Lee S.D."/>
        </authorList>
    </citation>
    <scope>NUCLEOTIDE SEQUENCE [LARGE SCALE GENOMIC DNA]</scope>
    <source>
        <strain evidence="10 11">C5-26</strain>
    </source>
</reference>
<dbReference type="PROSITE" id="PS51078">
    <property type="entry name" value="ICLR_ED"/>
    <property type="match status" value="1"/>
</dbReference>
<dbReference type="PANTHER" id="PTHR30136:SF24">
    <property type="entry name" value="HTH-TYPE TRANSCRIPTIONAL REPRESSOR ALLR"/>
    <property type="match status" value="1"/>
</dbReference>
<organism evidence="10 11">
    <name type="scientific">Leekyejoonella antrihumi</name>
    <dbReference type="NCBI Taxonomy" id="1660198"/>
    <lineage>
        <taxon>Bacteria</taxon>
        <taxon>Bacillati</taxon>
        <taxon>Actinomycetota</taxon>
        <taxon>Actinomycetes</taxon>
        <taxon>Micrococcales</taxon>
        <taxon>Dermacoccaceae</taxon>
        <taxon>Leekyejoonella</taxon>
    </lineage>
</organism>
<sequence length="281" mass="30087">MSNESHAKGAASAGKDPTEDTRRSSQGRESGTTGGVQSVDRAVRVLKILAAGDAGVTEVAEQLGVHKSTAFRLLAALEEHDLVRQAQARGHYALGFGIQRLASSVSGQIDLVREARSPMEDLAEALGETVNIAVLRETYAVNMSQAISRSAVAAHNWTGELTPRHATASGKMLLAALREQDRGPYLHDLEAYTPQTLTDPQVLAKQLREIAARGWAETHDELEIGLHAVAVPVRDHTDTVVAALSVSGPTYRFGEDRFPEILSQTIEAAQVVSTRLGHFGG</sequence>
<evidence type="ECO:0000256" key="5">
    <source>
        <dbReference type="ARBA" id="ARBA00058938"/>
    </source>
</evidence>
<comment type="function">
    <text evidence="5">May be an activator protein for the gylABX operon.</text>
</comment>
<keyword evidence="11" id="KW-1185">Reference proteome</keyword>
<keyword evidence="3" id="KW-0238">DNA-binding</keyword>
<evidence type="ECO:0000256" key="4">
    <source>
        <dbReference type="ARBA" id="ARBA00023163"/>
    </source>
</evidence>
<name>A0A563DZ38_9MICO</name>
<feature type="region of interest" description="Disordered" evidence="7">
    <location>
        <begin position="1"/>
        <end position="36"/>
    </location>
</feature>